<accession>A0AAJ0D4Y2</accession>
<name>A0AAJ0D4Y2_9PEZI</name>
<proteinExistence type="predicted"/>
<sequence>MRLWNIDRLEPDEPVSSDSLNNGPDYLHSLHRESQRIPSFSIPHSDRFYHRFVPLHKQHSVIKTSLSGISPSKNLTIKNLAIQDLSIKDPTIKNTAIKNLAIHCLSEQFCGRDCCICCAVSTFLILDFRGDELHLRSSIVGYYALEDHGAVPCHYKLAG</sequence>
<reference evidence="1" key="1">
    <citation type="submission" date="2023-04" db="EMBL/GenBank/DDBJ databases">
        <title>Black Yeasts Isolated from many extreme environments.</title>
        <authorList>
            <person name="Coleine C."/>
            <person name="Stajich J.E."/>
            <person name="Selbmann L."/>
        </authorList>
    </citation>
    <scope>NUCLEOTIDE SEQUENCE</scope>
    <source>
        <strain evidence="1">CCFEE 5312</strain>
    </source>
</reference>
<dbReference type="Proteomes" id="UP001271007">
    <property type="component" value="Unassembled WGS sequence"/>
</dbReference>
<keyword evidence="2" id="KW-1185">Reference proteome</keyword>
<dbReference type="EMBL" id="JAWDJX010000137">
    <property type="protein sequence ID" value="KAK3045894.1"/>
    <property type="molecule type" value="Genomic_DNA"/>
</dbReference>
<comment type="caution">
    <text evidence="1">The sequence shown here is derived from an EMBL/GenBank/DDBJ whole genome shotgun (WGS) entry which is preliminary data.</text>
</comment>
<evidence type="ECO:0000313" key="1">
    <source>
        <dbReference type="EMBL" id="KAK3045894.1"/>
    </source>
</evidence>
<evidence type="ECO:0000313" key="2">
    <source>
        <dbReference type="Proteomes" id="UP001271007"/>
    </source>
</evidence>
<protein>
    <submittedName>
        <fullName evidence="1">Uncharacterized protein</fullName>
    </submittedName>
</protein>
<dbReference type="AlphaFoldDB" id="A0AAJ0D4Y2"/>
<gene>
    <name evidence="1" type="ORF">LTR09_012572</name>
</gene>
<organism evidence="1 2">
    <name type="scientific">Extremus antarcticus</name>
    <dbReference type="NCBI Taxonomy" id="702011"/>
    <lineage>
        <taxon>Eukaryota</taxon>
        <taxon>Fungi</taxon>
        <taxon>Dikarya</taxon>
        <taxon>Ascomycota</taxon>
        <taxon>Pezizomycotina</taxon>
        <taxon>Dothideomycetes</taxon>
        <taxon>Dothideomycetidae</taxon>
        <taxon>Mycosphaerellales</taxon>
        <taxon>Extremaceae</taxon>
        <taxon>Extremus</taxon>
    </lineage>
</organism>